<evidence type="ECO:0000259" key="12">
    <source>
        <dbReference type="Pfam" id="PF07992"/>
    </source>
</evidence>
<keyword evidence="7" id="KW-0560">Oxidoreductase</keyword>
<evidence type="ECO:0000256" key="5">
    <source>
        <dbReference type="ARBA" id="ARBA00022630"/>
    </source>
</evidence>
<protein>
    <recommendedName>
        <fullName evidence="4">Alkyl hydroperoxide reductase subunit F</fullName>
    </recommendedName>
</protein>
<dbReference type="InterPro" id="IPR012336">
    <property type="entry name" value="Thioredoxin-like_fold"/>
</dbReference>
<dbReference type="SUPFAM" id="SSF51905">
    <property type="entry name" value="FAD/NAD(P)-binding domain"/>
    <property type="match status" value="1"/>
</dbReference>
<evidence type="ECO:0000256" key="9">
    <source>
        <dbReference type="ARBA" id="ARBA00023157"/>
    </source>
</evidence>
<dbReference type="InterPro" id="IPR012081">
    <property type="entry name" value="Alkyl_hydroperoxide_Rdtase_suF"/>
</dbReference>
<evidence type="ECO:0000256" key="7">
    <source>
        <dbReference type="ARBA" id="ARBA00023002"/>
    </source>
</evidence>
<evidence type="ECO:0000256" key="4">
    <source>
        <dbReference type="ARBA" id="ARBA00020059"/>
    </source>
</evidence>
<sequence>MLTQDILNALKTYMKDLQNTITLVVQTGEHDKRQELVDMLSQIASLSDKVSVEERDTNGVLRSPLSFTLEQNGQASGIVFSGVPGGHEFNSLILALLQTGGSKLKLDDSIQNMVKKVNSKLDFQVFVSLSCHACPDVVQAMNQFALLNENISAEMIDGGVYPDLVDEKKIQGVPTVFLNGEVFASGKVEIAGIVEKLGKVAPEILQASNDEPELPLQDVTVIGGGPAGVAAAIYSARKGLNVTIVADRFGGQVKDTMGIENLISVPKTTGPELAGSLMQHLNDYDVTLKEHLRVDSIENGFIKTIQLNNGEVFKTRTIIVATGANWRELGVPGEKENIGNGVAYCPHCDGPFYKGKDVAVIGGGNSGVEAALDLAGIVNKVTVFEFMPELKADGVLVEQLEKRDNISVIKNVATKQVLAETGKVNAIEYIDRETNEVLKKDLQGIFVQIGLVPNSKVVDGLVDLSKHGEIIINEKGQTSEEGIFACGDVTTVPYKQIVVAMGEGSKAALAAFDYLLLNPIENAEADGEKAA</sequence>
<dbReference type="SUPFAM" id="SSF52833">
    <property type="entry name" value="Thioredoxin-like"/>
    <property type="match status" value="2"/>
</dbReference>
<evidence type="ECO:0000259" key="13">
    <source>
        <dbReference type="Pfam" id="PF13192"/>
    </source>
</evidence>
<evidence type="ECO:0000256" key="2">
    <source>
        <dbReference type="ARBA" id="ARBA00009333"/>
    </source>
</evidence>
<dbReference type="CDD" id="cd02974">
    <property type="entry name" value="AhpF_NTD_N"/>
    <property type="match status" value="1"/>
</dbReference>
<organism evidence="14 15">
    <name type="scientific">Agaribacter flavus</name>
    <dbReference type="NCBI Taxonomy" id="1902781"/>
    <lineage>
        <taxon>Bacteria</taxon>
        <taxon>Pseudomonadati</taxon>
        <taxon>Pseudomonadota</taxon>
        <taxon>Gammaproteobacteria</taxon>
        <taxon>Alteromonadales</taxon>
        <taxon>Alteromonadaceae</taxon>
        <taxon>Agaribacter</taxon>
    </lineage>
</organism>
<accession>A0ABV7FPY7</accession>
<keyword evidence="8" id="KW-0520">NAD</keyword>
<comment type="cofactor">
    <cofactor evidence="1">
        <name>FAD</name>
        <dbReference type="ChEBI" id="CHEBI:57692"/>
    </cofactor>
</comment>
<evidence type="ECO:0000256" key="8">
    <source>
        <dbReference type="ARBA" id="ARBA00023027"/>
    </source>
</evidence>
<name>A0ABV7FPY7_9ALTE</name>
<dbReference type="InterPro" id="IPR023753">
    <property type="entry name" value="FAD/NAD-binding_dom"/>
</dbReference>
<evidence type="ECO:0000313" key="15">
    <source>
        <dbReference type="Proteomes" id="UP001595478"/>
    </source>
</evidence>
<dbReference type="InterPro" id="IPR036249">
    <property type="entry name" value="Thioredoxin-like_sf"/>
</dbReference>
<comment type="caution">
    <text evidence="14">The sequence shown here is derived from an EMBL/GenBank/DDBJ whole genome shotgun (WGS) entry which is preliminary data.</text>
</comment>
<dbReference type="Gene3D" id="3.40.30.80">
    <property type="match status" value="1"/>
</dbReference>
<keyword evidence="9" id="KW-1015">Disulfide bond</keyword>
<gene>
    <name evidence="14" type="primary">ahpF</name>
    <name evidence="14" type="ORF">ACFOHL_11140</name>
</gene>
<dbReference type="InterPro" id="IPR044142">
    <property type="entry name" value="AhpF_NTD_N"/>
</dbReference>
<evidence type="ECO:0000256" key="6">
    <source>
        <dbReference type="ARBA" id="ARBA00022827"/>
    </source>
</evidence>
<evidence type="ECO:0000313" key="14">
    <source>
        <dbReference type="EMBL" id="MFC3122175.1"/>
    </source>
</evidence>
<dbReference type="PRINTS" id="PR00368">
    <property type="entry name" value="FADPNR"/>
</dbReference>
<dbReference type="PIRSF" id="PIRSF000238">
    <property type="entry name" value="AhpF"/>
    <property type="match status" value="1"/>
</dbReference>
<keyword evidence="6" id="KW-0274">FAD</keyword>
<dbReference type="PROSITE" id="PS00573">
    <property type="entry name" value="PYRIDINE_REDOX_2"/>
    <property type="match status" value="1"/>
</dbReference>
<dbReference type="PRINTS" id="PR00469">
    <property type="entry name" value="PNDRDTASEII"/>
</dbReference>
<dbReference type="Proteomes" id="UP001595478">
    <property type="component" value="Unassembled WGS sequence"/>
</dbReference>
<keyword evidence="5" id="KW-0285">Flavoprotein</keyword>
<proteinExistence type="inferred from homology"/>
<dbReference type="NCBIfam" id="TIGR03140">
    <property type="entry name" value="AhpF"/>
    <property type="match status" value="1"/>
</dbReference>
<dbReference type="InterPro" id="IPR044141">
    <property type="entry name" value="AhpF_NTD_C"/>
</dbReference>
<comment type="subunit">
    <text evidence="3">Homodimer.</text>
</comment>
<evidence type="ECO:0000256" key="10">
    <source>
        <dbReference type="ARBA" id="ARBA00023284"/>
    </source>
</evidence>
<dbReference type="PANTHER" id="PTHR48105">
    <property type="entry name" value="THIOREDOXIN REDUCTASE 1-RELATED-RELATED"/>
    <property type="match status" value="1"/>
</dbReference>
<keyword evidence="10" id="KW-0676">Redox-active center</keyword>
<feature type="domain" description="Thioredoxin-like fold" evidence="13">
    <location>
        <begin position="122"/>
        <end position="196"/>
    </location>
</feature>
<dbReference type="Pfam" id="PF07992">
    <property type="entry name" value="Pyr_redox_2"/>
    <property type="match status" value="1"/>
</dbReference>
<dbReference type="InterPro" id="IPR050097">
    <property type="entry name" value="Ferredoxin-NADP_redctase_2"/>
</dbReference>
<dbReference type="Pfam" id="PF13192">
    <property type="entry name" value="Thioredoxin_3"/>
    <property type="match status" value="1"/>
</dbReference>
<reference evidence="15" key="1">
    <citation type="journal article" date="2019" name="Int. J. Syst. Evol. Microbiol.">
        <title>The Global Catalogue of Microorganisms (GCM) 10K type strain sequencing project: providing services to taxonomists for standard genome sequencing and annotation.</title>
        <authorList>
            <consortium name="The Broad Institute Genomics Platform"/>
            <consortium name="The Broad Institute Genome Sequencing Center for Infectious Disease"/>
            <person name="Wu L."/>
            <person name="Ma J."/>
        </authorList>
    </citation>
    <scope>NUCLEOTIDE SEQUENCE [LARGE SCALE GENOMIC DNA]</scope>
    <source>
        <strain evidence="15">KCTC 52473</strain>
    </source>
</reference>
<evidence type="ECO:0000256" key="11">
    <source>
        <dbReference type="ARBA" id="ARBA00024806"/>
    </source>
</evidence>
<evidence type="ECO:0000256" key="3">
    <source>
        <dbReference type="ARBA" id="ARBA00011738"/>
    </source>
</evidence>
<comment type="similarity">
    <text evidence="2">Belongs to the class-II pyridine nucleotide-disulfide oxidoreductase family.</text>
</comment>
<dbReference type="EMBL" id="JBHRSW010000017">
    <property type="protein sequence ID" value="MFC3122175.1"/>
    <property type="molecule type" value="Genomic_DNA"/>
</dbReference>
<keyword evidence="15" id="KW-1185">Reference proteome</keyword>
<comment type="function">
    <text evidence="11">Serves to protect the cell against DNA damage by alkyl hydroperoxides. It can use either NADH or NADPH as electron donor for direct reduction of redox dyes or of alkyl hydroperoxides when combined with the AhpC protein.</text>
</comment>
<dbReference type="RefSeq" id="WP_376920308.1">
    <property type="nucleotide sequence ID" value="NZ_JBHRSW010000017.1"/>
</dbReference>
<evidence type="ECO:0000256" key="1">
    <source>
        <dbReference type="ARBA" id="ARBA00001974"/>
    </source>
</evidence>
<dbReference type="InterPro" id="IPR036188">
    <property type="entry name" value="FAD/NAD-bd_sf"/>
</dbReference>
<feature type="domain" description="FAD/NAD(P)-binding" evidence="12">
    <location>
        <begin position="218"/>
        <end position="504"/>
    </location>
</feature>
<dbReference type="InterPro" id="IPR008255">
    <property type="entry name" value="Pyr_nucl-diS_OxRdtase_2_AS"/>
</dbReference>
<dbReference type="CDD" id="cd03026">
    <property type="entry name" value="AhpF_NTD_C"/>
    <property type="match status" value="1"/>
</dbReference>
<dbReference type="Gene3D" id="3.50.50.60">
    <property type="entry name" value="FAD/NAD(P)-binding domain"/>
    <property type="match status" value="2"/>
</dbReference>